<dbReference type="Proteomes" id="UP000005801">
    <property type="component" value="Unassembled WGS sequence"/>
</dbReference>
<dbReference type="Pfam" id="PF03793">
    <property type="entry name" value="PASTA"/>
    <property type="match status" value="1"/>
</dbReference>
<dbReference type="EMBL" id="ABCS01000008">
    <property type="protein sequence ID" value="EDM80753.1"/>
    <property type="molecule type" value="Genomic_DNA"/>
</dbReference>
<feature type="domain" description="PASTA" evidence="2">
    <location>
        <begin position="67"/>
        <end position="129"/>
    </location>
</feature>
<name>A6G056_9BACT</name>
<sequence length="149" mass="15106">MKLDTNTLMGVMLGKQRGLSTRDALLDAAMSQALIGNSGNPAMAWIVQEQLNARRVAEAAPPAPVPGSAAAPSFVGMSLDEASALAAQRGVSLAVAFVADELAPTIESQHPAAGEAVAAGGYVVVKMATADNPDDPADPADPIPVFQNS</sequence>
<evidence type="ECO:0000259" key="2">
    <source>
        <dbReference type="PROSITE" id="PS51178"/>
    </source>
</evidence>
<organism evidence="3 4">
    <name type="scientific">Plesiocystis pacifica SIR-1</name>
    <dbReference type="NCBI Taxonomy" id="391625"/>
    <lineage>
        <taxon>Bacteria</taxon>
        <taxon>Pseudomonadati</taxon>
        <taxon>Myxococcota</taxon>
        <taxon>Polyangia</taxon>
        <taxon>Nannocystales</taxon>
        <taxon>Nannocystaceae</taxon>
        <taxon>Plesiocystis</taxon>
    </lineage>
</organism>
<dbReference type="InterPro" id="IPR005543">
    <property type="entry name" value="PASTA_dom"/>
</dbReference>
<dbReference type="RefSeq" id="WP_006970105.1">
    <property type="nucleotide sequence ID" value="NZ_ABCS01000008.1"/>
</dbReference>
<reference evidence="3 4" key="1">
    <citation type="submission" date="2007-06" db="EMBL/GenBank/DDBJ databases">
        <authorList>
            <person name="Shimkets L."/>
            <person name="Ferriera S."/>
            <person name="Johnson J."/>
            <person name="Kravitz S."/>
            <person name="Beeson K."/>
            <person name="Sutton G."/>
            <person name="Rogers Y.-H."/>
            <person name="Friedman R."/>
            <person name="Frazier M."/>
            <person name="Venter J.C."/>
        </authorList>
    </citation>
    <scope>NUCLEOTIDE SEQUENCE [LARGE SCALE GENOMIC DNA]</scope>
    <source>
        <strain evidence="3 4">SIR-1</strain>
    </source>
</reference>
<evidence type="ECO:0000313" key="4">
    <source>
        <dbReference type="Proteomes" id="UP000005801"/>
    </source>
</evidence>
<dbReference type="AlphaFoldDB" id="A6G056"/>
<proteinExistence type="predicted"/>
<keyword evidence="4" id="KW-1185">Reference proteome</keyword>
<protein>
    <recommendedName>
        <fullName evidence="2">PASTA domain-containing protein</fullName>
    </recommendedName>
</protein>
<accession>A6G056</accession>
<evidence type="ECO:0000256" key="1">
    <source>
        <dbReference type="SAM" id="MobiDB-lite"/>
    </source>
</evidence>
<dbReference type="Gene3D" id="3.30.10.20">
    <property type="match status" value="1"/>
</dbReference>
<comment type="caution">
    <text evidence="3">The sequence shown here is derived from an EMBL/GenBank/DDBJ whole genome shotgun (WGS) entry which is preliminary data.</text>
</comment>
<dbReference type="PROSITE" id="PS51178">
    <property type="entry name" value="PASTA"/>
    <property type="match status" value="1"/>
</dbReference>
<evidence type="ECO:0000313" key="3">
    <source>
        <dbReference type="EMBL" id="EDM80753.1"/>
    </source>
</evidence>
<feature type="region of interest" description="Disordered" evidence="1">
    <location>
        <begin position="129"/>
        <end position="149"/>
    </location>
</feature>
<gene>
    <name evidence="3" type="ORF">PPSIR1_12758</name>
</gene>
<dbReference type="STRING" id="391625.PPSIR1_12758"/>